<dbReference type="AlphaFoldDB" id="A0A8J7M9A2"/>
<reference evidence="2" key="1">
    <citation type="submission" date="2020-12" db="EMBL/GenBank/DDBJ databases">
        <title>Bacterial taxonomy.</title>
        <authorList>
            <person name="Pan X."/>
        </authorList>
    </citation>
    <scope>NUCLEOTIDE SEQUENCE</scope>
    <source>
        <strain evidence="2">M0105</strain>
    </source>
</reference>
<proteinExistence type="predicted"/>
<dbReference type="Proteomes" id="UP000655420">
    <property type="component" value="Unassembled WGS sequence"/>
</dbReference>
<keyword evidence="1" id="KW-0732">Signal</keyword>
<organism evidence="2 3">
    <name type="scientific">Thermohalobaculum xanthum</name>
    <dbReference type="NCBI Taxonomy" id="2753746"/>
    <lineage>
        <taxon>Bacteria</taxon>
        <taxon>Pseudomonadati</taxon>
        <taxon>Pseudomonadota</taxon>
        <taxon>Alphaproteobacteria</taxon>
        <taxon>Rhodobacterales</taxon>
        <taxon>Paracoccaceae</taxon>
        <taxon>Thermohalobaculum</taxon>
    </lineage>
</organism>
<dbReference type="Gene3D" id="2.40.50.200">
    <property type="entry name" value="Bacterial OB-fold"/>
    <property type="match status" value="1"/>
</dbReference>
<evidence type="ECO:0000313" key="2">
    <source>
        <dbReference type="EMBL" id="MBK0400155.1"/>
    </source>
</evidence>
<accession>A0A8J7M9A2</accession>
<evidence type="ECO:0000313" key="3">
    <source>
        <dbReference type="Proteomes" id="UP000655420"/>
    </source>
</evidence>
<keyword evidence="3" id="KW-1185">Reference proteome</keyword>
<dbReference type="EMBL" id="JAEHHL010000007">
    <property type="protein sequence ID" value="MBK0400155.1"/>
    <property type="molecule type" value="Genomic_DNA"/>
</dbReference>
<name>A0A8J7M9A2_9RHOB</name>
<feature type="signal peptide" evidence="1">
    <location>
        <begin position="1"/>
        <end position="24"/>
    </location>
</feature>
<sequence>MHFHLSLRGLLVVLFCLSFPPSMAQDPPQTPDTTWVTLSGTVTCSQADVVLVDHGEGLITIEMDDWDRYGEATLIRSVGRVITSGWIDDGFGEARTMEADSVYALTRDTFLYASDSDEESRFEPTAPFPHNGGEGSYLRVTGNVKSIEGHTFILNTGHGQIKVNTAQMPYNPLDDVGAQRIRPGDRVSVYGRIDDDLFDHGEITARAIMSLIQNRGRSE</sequence>
<dbReference type="InterPro" id="IPR036700">
    <property type="entry name" value="BOBF_sf"/>
</dbReference>
<evidence type="ECO:0000256" key="1">
    <source>
        <dbReference type="SAM" id="SignalP"/>
    </source>
</evidence>
<dbReference type="RefSeq" id="WP_200610550.1">
    <property type="nucleotide sequence ID" value="NZ_JAEHHL010000007.1"/>
</dbReference>
<feature type="chain" id="PRO_5035166105" description="Bacterial OB-fold domain-containing protein" evidence="1">
    <location>
        <begin position="25"/>
        <end position="219"/>
    </location>
</feature>
<comment type="caution">
    <text evidence="2">The sequence shown here is derived from an EMBL/GenBank/DDBJ whole genome shotgun (WGS) entry which is preliminary data.</text>
</comment>
<protein>
    <recommendedName>
        <fullName evidence="4">Bacterial OB-fold domain-containing protein</fullName>
    </recommendedName>
</protein>
<dbReference type="SUPFAM" id="SSF101756">
    <property type="entry name" value="Hypothetical protein YgiW"/>
    <property type="match status" value="1"/>
</dbReference>
<gene>
    <name evidence="2" type="ORF">H0I76_13230</name>
</gene>
<evidence type="ECO:0008006" key="4">
    <source>
        <dbReference type="Google" id="ProtNLM"/>
    </source>
</evidence>